<evidence type="ECO:0008006" key="3">
    <source>
        <dbReference type="Google" id="ProtNLM"/>
    </source>
</evidence>
<reference evidence="1 2" key="1">
    <citation type="submission" date="2020-08" db="EMBL/GenBank/DDBJ databases">
        <title>Genomic Encyclopedia of Type Strains, Phase IV (KMG-IV): sequencing the most valuable type-strain genomes for metagenomic binning, comparative biology and taxonomic classification.</title>
        <authorList>
            <person name="Goeker M."/>
        </authorList>
    </citation>
    <scope>NUCLEOTIDE SEQUENCE [LARGE SCALE GENOMIC DNA]</scope>
    <source>
        <strain evidence="1 2">DSM 101465</strain>
    </source>
</reference>
<dbReference type="RefSeq" id="WP_183332646.1">
    <property type="nucleotide sequence ID" value="NZ_BMHX01000002.1"/>
</dbReference>
<evidence type="ECO:0000313" key="2">
    <source>
        <dbReference type="Proteomes" id="UP000588017"/>
    </source>
</evidence>
<sequence>MTTLFPIDDEGRWRTFLRLPGIHAHPARLAACFGGAIAPDLCAALQAEPRFAVRLTGVLEDVGLLPPADDALHCAEVDRAIVVQAPQELMAAALRAGALYWADAIANVVLAPDVEQLRSSLDGALIAFGLANRAAGPQGLRFDDLSHAAEVVARDGWYSFLAWVAQLPAGVRARLVLKFEDGAIAPGPVPALFAEIGPGLYRQAAGS</sequence>
<keyword evidence="2" id="KW-1185">Reference proteome</keyword>
<gene>
    <name evidence="1" type="ORF">HNQ73_000879</name>
</gene>
<dbReference type="AlphaFoldDB" id="A0A841K456"/>
<accession>A0A841K456</accession>
<protein>
    <recommendedName>
        <fullName evidence="3">Type III secretion protein</fullName>
    </recommendedName>
</protein>
<dbReference type="Proteomes" id="UP000588017">
    <property type="component" value="Unassembled WGS sequence"/>
</dbReference>
<name>A0A841K456_9HYPH</name>
<evidence type="ECO:0000313" key="1">
    <source>
        <dbReference type="EMBL" id="MBB6167261.1"/>
    </source>
</evidence>
<proteinExistence type="predicted"/>
<dbReference type="EMBL" id="JACHEH010000002">
    <property type="protein sequence ID" value="MBB6167261.1"/>
    <property type="molecule type" value="Genomic_DNA"/>
</dbReference>
<comment type="caution">
    <text evidence="1">The sequence shown here is derived from an EMBL/GenBank/DDBJ whole genome shotgun (WGS) entry which is preliminary data.</text>
</comment>
<organism evidence="1 2">
    <name type="scientific">Chelatococcus composti</name>
    <dbReference type="NCBI Taxonomy" id="1743235"/>
    <lineage>
        <taxon>Bacteria</taxon>
        <taxon>Pseudomonadati</taxon>
        <taxon>Pseudomonadota</taxon>
        <taxon>Alphaproteobacteria</taxon>
        <taxon>Hyphomicrobiales</taxon>
        <taxon>Chelatococcaceae</taxon>
        <taxon>Chelatococcus</taxon>
    </lineage>
</organism>